<dbReference type="EMBL" id="QBKT01000012">
    <property type="protein sequence ID" value="PTX58707.1"/>
    <property type="molecule type" value="Genomic_DNA"/>
</dbReference>
<evidence type="ECO:0000313" key="3">
    <source>
        <dbReference type="EMBL" id="PTX58707.1"/>
    </source>
</evidence>
<keyword evidence="2" id="KW-0472">Membrane</keyword>
<keyword evidence="2" id="KW-0812">Transmembrane</keyword>
<feature type="compositionally biased region" description="Basic and acidic residues" evidence="1">
    <location>
        <begin position="1"/>
        <end position="11"/>
    </location>
</feature>
<comment type="caution">
    <text evidence="3">The sequence shown here is derived from an EMBL/GenBank/DDBJ whole genome shotgun (WGS) entry which is preliminary data.</text>
</comment>
<feature type="region of interest" description="Disordered" evidence="1">
    <location>
        <begin position="1"/>
        <end position="56"/>
    </location>
</feature>
<feature type="transmembrane region" description="Helical" evidence="2">
    <location>
        <begin position="84"/>
        <end position="102"/>
    </location>
</feature>
<accession>A0A2T6BRV8</accession>
<protein>
    <submittedName>
        <fullName evidence="3">Uncharacterized protein</fullName>
    </submittedName>
</protein>
<evidence type="ECO:0000313" key="4">
    <source>
        <dbReference type="Proteomes" id="UP000244090"/>
    </source>
</evidence>
<gene>
    <name evidence="3" type="ORF">C8N46_11215</name>
</gene>
<keyword evidence="2" id="KW-1133">Transmembrane helix</keyword>
<organism evidence="3 4">
    <name type="scientific">Kordia periserrulae</name>
    <dbReference type="NCBI Taxonomy" id="701523"/>
    <lineage>
        <taxon>Bacteria</taxon>
        <taxon>Pseudomonadati</taxon>
        <taxon>Bacteroidota</taxon>
        <taxon>Flavobacteriia</taxon>
        <taxon>Flavobacteriales</taxon>
        <taxon>Flavobacteriaceae</taxon>
        <taxon>Kordia</taxon>
    </lineage>
</organism>
<dbReference type="RefSeq" id="WP_108116588.1">
    <property type="nucleotide sequence ID" value="NZ_QBKT01000012.1"/>
</dbReference>
<evidence type="ECO:0000256" key="2">
    <source>
        <dbReference type="SAM" id="Phobius"/>
    </source>
</evidence>
<dbReference type="AlphaFoldDB" id="A0A2T6BRV8"/>
<dbReference type="Proteomes" id="UP000244090">
    <property type="component" value="Unassembled WGS sequence"/>
</dbReference>
<name>A0A2T6BRV8_9FLAO</name>
<feature type="compositionally biased region" description="Basic residues" evidence="1">
    <location>
        <begin position="12"/>
        <end position="26"/>
    </location>
</feature>
<keyword evidence="4" id="KW-1185">Reference proteome</keyword>
<reference evidence="3 4" key="1">
    <citation type="submission" date="2018-04" db="EMBL/GenBank/DDBJ databases">
        <title>Genomic Encyclopedia of Archaeal and Bacterial Type Strains, Phase II (KMG-II): from individual species to whole genera.</title>
        <authorList>
            <person name="Goeker M."/>
        </authorList>
    </citation>
    <scope>NUCLEOTIDE SEQUENCE [LARGE SCALE GENOMIC DNA]</scope>
    <source>
        <strain evidence="3 4">DSM 25731</strain>
    </source>
</reference>
<sequence>MKRSRRSEYDKKRNRSKKHSERKFHFSTKTDKTASRSKAKSTSSSSSGSNAIDRLKGFEINENHEKKYKNRTVKPKKKTDFSGLKAFVIFGILAFSIIRLVVNLTSSQTQSTPSITQDKALERILQETKKFRENISVRTTDFIVGKNKNIREVTQLYRDSTLPVLEHVTIRLFEKFHMYDTSPFPNTEVLAKFSKYYFFYDRVEKSPNMSMSKQWEQLRNTIANNVTTCVVVLEKGKNRTYKNMEIEEIDFKILYNGAELHGVATLIAFENTRHFFQFFSREKQAAHFRRNYLRKYLDYYLKIR</sequence>
<proteinExistence type="predicted"/>
<dbReference type="OrthoDB" id="1449003at2"/>
<feature type="compositionally biased region" description="Low complexity" evidence="1">
    <location>
        <begin position="40"/>
        <end position="49"/>
    </location>
</feature>
<evidence type="ECO:0000256" key="1">
    <source>
        <dbReference type="SAM" id="MobiDB-lite"/>
    </source>
</evidence>